<dbReference type="SMART" id="SM00060">
    <property type="entry name" value="FN3"/>
    <property type="match status" value="5"/>
</dbReference>
<accession>A0A3P6QG39</accession>
<reference evidence="3 4" key="1">
    <citation type="submission" date="2018-11" db="EMBL/GenBank/DDBJ databases">
        <authorList>
            <consortium name="Pathogen Informatics"/>
        </authorList>
    </citation>
    <scope>NUCLEOTIDE SEQUENCE [LARGE SCALE GENOMIC DNA]</scope>
</reference>
<dbReference type="Proteomes" id="UP000281553">
    <property type="component" value="Unassembled WGS sequence"/>
</dbReference>
<gene>
    <name evidence="3" type="ORF">DILT_LOCUS272</name>
</gene>
<sequence length="496" mass="54899">MPACAMPVPRNLNVSIVDSKDMRVTWLPPSDASQCGNQYEVIVRNATYQDKIMVTKTEYILPNINPSSKYIITIHATDKDNKPFAASASITVKMAISEMPVPRNLTASIVDVKNIRVTWLPPLDTGKCGDKYLVIVRNATYQNKAMVTQLEYTLTNANPSSVYTITIHATDKKDRPYPASASISVQIKIAVVPTVGDLTASQVNDTTIIVTWTKPVPVEKFKDEYHITIYGEGTKETYTTKETWIIASGWDITSIYNITVQGVWANGTLVPDVATTYPEKPSLGVPVVPRGFTAAILNCTTIRLTWKIPSNTKGWEGKYLLTVTSSTSTKNYTLERTEETLFNLQLSSVYNFTLQALSGCCKPFPAAAFITAKTSACDIPVPRDLIASPVNSTSIRITWKASEDTSDTGDQYMVTVRNATYETQDLVKNTQYVISNLNPSSVYNFTVRATDKKGRPFSASASITVKISVQGKLQLSSMRFFLVFLYSTNKKGNRKR</sequence>
<dbReference type="EMBL" id="UYRU01000998">
    <property type="protein sequence ID" value="VDK30981.1"/>
    <property type="molecule type" value="Genomic_DNA"/>
</dbReference>
<evidence type="ECO:0000259" key="2">
    <source>
        <dbReference type="PROSITE" id="PS50853"/>
    </source>
</evidence>
<dbReference type="PANTHER" id="PTHR46708">
    <property type="entry name" value="TENASCIN"/>
    <property type="match status" value="1"/>
</dbReference>
<evidence type="ECO:0000313" key="3">
    <source>
        <dbReference type="EMBL" id="VDK30981.1"/>
    </source>
</evidence>
<dbReference type="Gene3D" id="2.60.40.10">
    <property type="entry name" value="Immunoglobulins"/>
    <property type="match status" value="5"/>
</dbReference>
<organism evidence="3 4">
    <name type="scientific">Dibothriocephalus latus</name>
    <name type="common">Fish tapeworm</name>
    <name type="synonym">Diphyllobothrium latum</name>
    <dbReference type="NCBI Taxonomy" id="60516"/>
    <lineage>
        <taxon>Eukaryota</taxon>
        <taxon>Metazoa</taxon>
        <taxon>Spiralia</taxon>
        <taxon>Lophotrochozoa</taxon>
        <taxon>Platyhelminthes</taxon>
        <taxon>Cestoda</taxon>
        <taxon>Eucestoda</taxon>
        <taxon>Diphyllobothriidea</taxon>
        <taxon>Diphyllobothriidae</taxon>
        <taxon>Dibothriocephalus</taxon>
    </lineage>
</organism>
<dbReference type="PROSITE" id="PS50853">
    <property type="entry name" value="FN3"/>
    <property type="match status" value="5"/>
</dbReference>
<feature type="domain" description="Fibronectin type-III" evidence="2">
    <location>
        <begin position="288"/>
        <end position="377"/>
    </location>
</feature>
<feature type="domain" description="Fibronectin type-III" evidence="2">
    <location>
        <begin position="381"/>
        <end position="468"/>
    </location>
</feature>
<dbReference type="InterPro" id="IPR050991">
    <property type="entry name" value="ECM_Regulatory_Proteins"/>
</dbReference>
<protein>
    <recommendedName>
        <fullName evidence="2">Fibronectin type-III domain-containing protein</fullName>
    </recommendedName>
</protein>
<dbReference type="InterPro" id="IPR036116">
    <property type="entry name" value="FN3_sf"/>
</dbReference>
<dbReference type="InterPro" id="IPR003961">
    <property type="entry name" value="FN3_dom"/>
</dbReference>
<dbReference type="Pfam" id="PF00041">
    <property type="entry name" value="fn3"/>
    <property type="match status" value="3"/>
</dbReference>
<evidence type="ECO:0000256" key="1">
    <source>
        <dbReference type="ARBA" id="ARBA00022737"/>
    </source>
</evidence>
<name>A0A3P6QG39_DIBLA</name>
<feature type="domain" description="Fibronectin type-III" evidence="2">
    <location>
        <begin position="101"/>
        <end position="190"/>
    </location>
</feature>
<evidence type="ECO:0000313" key="4">
    <source>
        <dbReference type="Proteomes" id="UP000281553"/>
    </source>
</evidence>
<keyword evidence="4" id="KW-1185">Reference proteome</keyword>
<dbReference type="AlphaFoldDB" id="A0A3P6QG39"/>
<dbReference type="OrthoDB" id="114660at2759"/>
<keyword evidence="1" id="KW-0677">Repeat</keyword>
<proteinExistence type="predicted"/>
<dbReference type="SUPFAM" id="SSF49265">
    <property type="entry name" value="Fibronectin type III"/>
    <property type="match status" value="3"/>
</dbReference>
<feature type="domain" description="Fibronectin type-III" evidence="2">
    <location>
        <begin position="194"/>
        <end position="279"/>
    </location>
</feature>
<dbReference type="PANTHER" id="PTHR46708:SF2">
    <property type="entry name" value="FIBRONECTIN TYPE-III DOMAIN-CONTAINING PROTEIN"/>
    <property type="match status" value="1"/>
</dbReference>
<feature type="domain" description="Fibronectin type-III" evidence="2">
    <location>
        <begin position="8"/>
        <end position="95"/>
    </location>
</feature>
<dbReference type="InterPro" id="IPR013783">
    <property type="entry name" value="Ig-like_fold"/>
</dbReference>
<dbReference type="CDD" id="cd00063">
    <property type="entry name" value="FN3"/>
    <property type="match status" value="4"/>
</dbReference>